<proteinExistence type="predicted"/>
<organism evidence="1 2">
    <name type="scientific">Marinactinospora rubrisoli</name>
    <dbReference type="NCBI Taxonomy" id="2715399"/>
    <lineage>
        <taxon>Bacteria</taxon>
        <taxon>Bacillati</taxon>
        <taxon>Actinomycetota</taxon>
        <taxon>Actinomycetes</taxon>
        <taxon>Streptosporangiales</taxon>
        <taxon>Nocardiopsidaceae</taxon>
        <taxon>Marinactinospora</taxon>
    </lineage>
</organism>
<dbReference type="InterPro" id="IPR008972">
    <property type="entry name" value="Cupredoxin"/>
</dbReference>
<accession>A0ABW2KKZ2</accession>
<reference evidence="2" key="1">
    <citation type="journal article" date="2019" name="Int. J. Syst. Evol. Microbiol.">
        <title>The Global Catalogue of Microorganisms (GCM) 10K type strain sequencing project: providing services to taxonomists for standard genome sequencing and annotation.</title>
        <authorList>
            <consortium name="The Broad Institute Genomics Platform"/>
            <consortium name="The Broad Institute Genome Sequencing Center for Infectious Disease"/>
            <person name="Wu L."/>
            <person name="Ma J."/>
        </authorList>
    </citation>
    <scope>NUCLEOTIDE SEQUENCE [LARGE SCALE GENOMIC DNA]</scope>
    <source>
        <strain evidence="2">CGMCC 4.7382</strain>
    </source>
</reference>
<name>A0ABW2KKZ2_9ACTN</name>
<evidence type="ECO:0000313" key="2">
    <source>
        <dbReference type="Proteomes" id="UP001596540"/>
    </source>
</evidence>
<keyword evidence="2" id="KW-1185">Reference proteome</keyword>
<dbReference type="EMBL" id="JBHTBH010000013">
    <property type="protein sequence ID" value="MFC7330676.1"/>
    <property type="molecule type" value="Genomic_DNA"/>
</dbReference>
<dbReference type="SUPFAM" id="SSF49503">
    <property type="entry name" value="Cupredoxins"/>
    <property type="match status" value="1"/>
</dbReference>
<sequence>MCSLMHWLHDHGIAPLPGPVMWAVTALKGGNRHTVILRTDPDGLYWYHEWEALRRGDDPDHERACPAGDEKDLARRIANVLAVQGPKSPI</sequence>
<protein>
    <submittedName>
        <fullName evidence="1">Uncharacterized protein</fullName>
    </submittedName>
</protein>
<comment type="caution">
    <text evidence="1">The sequence shown here is derived from an EMBL/GenBank/DDBJ whole genome shotgun (WGS) entry which is preliminary data.</text>
</comment>
<gene>
    <name evidence="1" type="ORF">ACFQRF_23375</name>
</gene>
<dbReference type="RefSeq" id="WP_379873322.1">
    <property type="nucleotide sequence ID" value="NZ_JBHTBH010000013.1"/>
</dbReference>
<dbReference type="Proteomes" id="UP001596540">
    <property type="component" value="Unassembled WGS sequence"/>
</dbReference>
<evidence type="ECO:0000313" key="1">
    <source>
        <dbReference type="EMBL" id="MFC7330676.1"/>
    </source>
</evidence>